<reference evidence="4" key="1">
    <citation type="submission" date="2020-08" db="EMBL/GenBank/DDBJ databases">
        <title>Multicomponent nature underlies the extraordinary mechanical properties of spider dragline silk.</title>
        <authorList>
            <person name="Kono N."/>
            <person name="Nakamura H."/>
            <person name="Mori M."/>
            <person name="Yoshida Y."/>
            <person name="Ohtoshi R."/>
            <person name="Malay A.D."/>
            <person name="Moran D.A.P."/>
            <person name="Tomita M."/>
            <person name="Numata K."/>
            <person name="Arakawa K."/>
        </authorList>
    </citation>
    <scope>NUCLEOTIDE SEQUENCE</scope>
</reference>
<comment type="caution">
    <text evidence="4">The sequence shown here is derived from an EMBL/GenBank/DDBJ whole genome shotgun (WGS) entry which is preliminary data.</text>
</comment>
<accession>A0A8X6YVX2</accession>
<dbReference type="Gene3D" id="3.40.50.1820">
    <property type="entry name" value="alpha/beta hydrolase"/>
    <property type="match status" value="1"/>
</dbReference>
<keyword evidence="2" id="KW-0325">Glycoprotein</keyword>
<feature type="domain" description="Carboxylesterase type B" evidence="3">
    <location>
        <begin position="15"/>
        <end position="125"/>
    </location>
</feature>
<evidence type="ECO:0000313" key="4">
    <source>
        <dbReference type="EMBL" id="GFY79343.1"/>
    </source>
</evidence>
<keyword evidence="5" id="KW-1185">Reference proteome</keyword>
<dbReference type="Proteomes" id="UP000886998">
    <property type="component" value="Unassembled WGS sequence"/>
</dbReference>
<dbReference type="Pfam" id="PF00135">
    <property type="entry name" value="COesterase"/>
    <property type="match status" value="1"/>
</dbReference>
<sequence length="125" mass="13882">MDWSRPFLHSSDIFDGTIDAIGDGLVVAPIIRVGSFHSGNPRDTYQYSTSSSSREKKSFFYVFGHQSEYGDYSSRLGAVTGEDVAYVFGAPLVTSLSHFANNYTKAEVTLSEILMLQWTNFAKYG</sequence>
<dbReference type="AlphaFoldDB" id="A0A8X6YVX2"/>
<evidence type="ECO:0000256" key="1">
    <source>
        <dbReference type="ARBA" id="ARBA00005964"/>
    </source>
</evidence>
<protein>
    <submittedName>
        <fullName evidence="4">Neuroligin-4, X-linked</fullName>
    </submittedName>
</protein>
<proteinExistence type="inferred from homology"/>
<organism evidence="4 5">
    <name type="scientific">Trichonephila inaurata madagascariensis</name>
    <dbReference type="NCBI Taxonomy" id="2747483"/>
    <lineage>
        <taxon>Eukaryota</taxon>
        <taxon>Metazoa</taxon>
        <taxon>Ecdysozoa</taxon>
        <taxon>Arthropoda</taxon>
        <taxon>Chelicerata</taxon>
        <taxon>Arachnida</taxon>
        <taxon>Araneae</taxon>
        <taxon>Araneomorphae</taxon>
        <taxon>Entelegynae</taxon>
        <taxon>Araneoidea</taxon>
        <taxon>Nephilidae</taxon>
        <taxon>Trichonephila</taxon>
        <taxon>Trichonephila inaurata</taxon>
    </lineage>
</organism>
<evidence type="ECO:0000259" key="3">
    <source>
        <dbReference type="Pfam" id="PF00135"/>
    </source>
</evidence>
<dbReference type="InterPro" id="IPR051093">
    <property type="entry name" value="Neuroligin/BSAL"/>
</dbReference>
<name>A0A8X6YVX2_9ARAC</name>
<dbReference type="EMBL" id="BMAV01023534">
    <property type="protein sequence ID" value="GFY79343.1"/>
    <property type="molecule type" value="Genomic_DNA"/>
</dbReference>
<dbReference type="InterPro" id="IPR002018">
    <property type="entry name" value="CarbesteraseB"/>
</dbReference>
<dbReference type="InterPro" id="IPR029058">
    <property type="entry name" value="AB_hydrolase_fold"/>
</dbReference>
<dbReference type="SUPFAM" id="SSF53474">
    <property type="entry name" value="alpha/beta-Hydrolases"/>
    <property type="match status" value="1"/>
</dbReference>
<evidence type="ECO:0000313" key="5">
    <source>
        <dbReference type="Proteomes" id="UP000886998"/>
    </source>
</evidence>
<comment type="similarity">
    <text evidence="1">Belongs to the type-B carboxylesterase/lipase family.</text>
</comment>
<dbReference type="OrthoDB" id="3200163at2759"/>
<dbReference type="PANTHER" id="PTHR43903">
    <property type="entry name" value="NEUROLIGIN"/>
    <property type="match status" value="1"/>
</dbReference>
<evidence type="ECO:0000256" key="2">
    <source>
        <dbReference type="ARBA" id="ARBA00023180"/>
    </source>
</evidence>
<gene>
    <name evidence="4" type="primary">NLGN4X_9</name>
    <name evidence="4" type="ORF">TNIN_500911</name>
</gene>